<keyword evidence="1" id="KW-1133">Transmembrane helix</keyword>
<protein>
    <submittedName>
        <fullName evidence="2">Uncharacterized protein</fullName>
    </submittedName>
</protein>
<evidence type="ECO:0000256" key="1">
    <source>
        <dbReference type="SAM" id="Phobius"/>
    </source>
</evidence>
<dbReference type="AlphaFoldDB" id="A0A367JD32"/>
<evidence type="ECO:0000313" key="3">
    <source>
        <dbReference type="Proteomes" id="UP000253551"/>
    </source>
</evidence>
<organism evidence="2 3">
    <name type="scientific">Rhizopus stolonifer</name>
    <name type="common">Rhizopus nigricans</name>
    <dbReference type="NCBI Taxonomy" id="4846"/>
    <lineage>
        <taxon>Eukaryota</taxon>
        <taxon>Fungi</taxon>
        <taxon>Fungi incertae sedis</taxon>
        <taxon>Mucoromycota</taxon>
        <taxon>Mucoromycotina</taxon>
        <taxon>Mucoromycetes</taxon>
        <taxon>Mucorales</taxon>
        <taxon>Mucorineae</taxon>
        <taxon>Rhizopodaceae</taxon>
        <taxon>Rhizopus</taxon>
    </lineage>
</organism>
<keyword evidence="1" id="KW-0812">Transmembrane</keyword>
<sequence length="285" mass="31167">MNAATVCGAYTDANCTAKKQFFTDSLNISSITYTDRVELIAGLTSGLAVLILIAVVALLCYRKRRRQQSMTFKKETQAVNVPSVSLVLTPSSLSSSKHEKQTSINYNHPDSPFIIGAHALQIPRLDIPQSPVFASDVVRRSLNLQPAAIPLSSVSRSSSVKLTKYDYDSTQTIPTLTEIRRAVSVKRNSPTNSHTSSITCVGSTRSNKLLCAKPTIVHIRRHVREEDIPVEPSSTLSLHSNTSGNINFYFSPSNTQSQVSIQSSTSHSTFGDGEITVYYDPSNNK</sequence>
<comment type="caution">
    <text evidence="2">The sequence shown here is derived from an EMBL/GenBank/DDBJ whole genome shotgun (WGS) entry which is preliminary data.</text>
</comment>
<dbReference type="OrthoDB" id="2284384at2759"/>
<keyword evidence="1" id="KW-0472">Membrane</keyword>
<accession>A0A367JD32</accession>
<proteinExistence type="predicted"/>
<dbReference type="Proteomes" id="UP000253551">
    <property type="component" value="Unassembled WGS sequence"/>
</dbReference>
<reference evidence="2 3" key="1">
    <citation type="journal article" date="2018" name="G3 (Bethesda)">
        <title>Phylogenetic and Phylogenomic Definition of Rhizopus Species.</title>
        <authorList>
            <person name="Gryganskyi A.P."/>
            <person name="Golan J."/>
            <person name="Dolatabadi S."/>
            <person name="Mondo S."/>
            <person name="Robb S."/>
            <person name="Idnurm A."/>
            <person name="Muszewska A."/>
            <person name="Steczkiewicz K."/>
            <person name="Masonjones S."/>
            <person name="Liao H.L."/>
            <person name="Gajdeczka M.T."/>
            <person name="Anike F."/>
            <person name="Vuek A."/>
            <person name="Anishchenko I.M."/>
            <person name="Voigt K."/>
            <person name="de Hoog G.S."/>
            <person name="Smith M.E."/>
            <person name="Heitman J."/>
            <person name="Vilgalys R."/>
            <person name="Stajich J.E."/>
        </authorList>
    </citation>
    <scope>NUCLEOTIDE SEQUENCE [LARGE SCALE GENOMIC DNA]</scope>
    <source>
        <strain evidence="2 3">LSU 92-RS-03</strain>
    </source>
</reference>
<evidence type="ECO:0000313" key="2">
    <source>
        <dbReference type="EMBL" id="RCH87830.1"/>
    </source>
</evidence>
<dbReference type="EMBL" id="PJQM01003640">
    <property type="protein sequence ID" value="RCH87830.1"/>
    <property type="molecule type" value="Genomic_DNA"/>
</dbReference>
<feature type="transmembrane region" description="Helical" evidence="1">
    <location>
        <begin position="39"/>
        <end position="61"/>
    </location>
</feature>
<name>A0A367JD32_RHIST</name>
<keyword evidence="3" id="KW-1185">Reference proteome</keyword>
<gene>
    <name evidence="2" type="ORF">CU098_008457</name>
</gene>